<sequence length="219" mass="22868">MSGPGAREVVRRLARHEVRWQLSLVHWVARRRAGVAAGDRALAYAGAQAALMYGLTFVCLVETVGVSALLAGMPALHAVALVADVYTLLMMLGFQASAVTRPHVLGPDSLLLRAGARAELRIPLERIVAVRYDLRLTQDAKQGDGVLEMAVGGQTSATVELAEPVVAVGVLGRREVVRTVRFHADDARSAVAAVRSAVAAAAGRAAVDAAGPGDPVTPV</sequence>
<proteinExistence type="predicted"/>
<protein>
    <recommendedName>
        <fullName evidence="4">Integral membrane protein</fullName>
    </recommendedName>
</protein>
<evidence type="ECO:0000313" key="3">
    <source>
        <dbReference type="Proteomes" id="UP000654471"/>
    </source>
</evidence>
<evidence type="ECO:0008006" key="4">
    <source>
        <dbReference type="Google" id="ProtNLM"/>
    </source>
</evidence>
<feature type="transmembrane region" description="Helical" evidence="1">
    <location>
        <begin position="76"/>
        <end position="94"/>
    </location>
</feature>
<evidence type="ECO:0000313" key="2">
    <source>
        <dbReference type="EMBL" id="GGU52496.1"/>
    </source>
</evidence>
<accession>A0ABQ2UVN9</accession>
<keyword evidence="1" id="KW-1133">Transmembrane helix</keyword>
<evidence type="ECO:0000256" key="1">
    <source>
        <dbReference type="SAM" id="Phobius"/>
    </source>
</evidence>
<comment type="caution">
    <text evidence="2">The sequence shown here is derived from an EMBL/GenBank/DDBJ whole genome shotgun (WGS) entry which is preliminary data.</text>
</comment>
<organism evidence="2 3">
    <name type="scientific">Streptomyces albospinus</name>
    <dbReference type="NCBI Taxonomy" id="285515"/>
    <lineage>
        <taxon>Bacteria</taxon>
        <taxon>Bacillati</taxon>
        <taxon>Actinomycetota</taxon>
        <taxon>Actinomycetes</taxon>
        <taxon>Kitasatosporales</taxon>
        <taxon>Streptomycetaceae</taxon>
        <taxon>Streptomyces</taxon>
    </lineage>
</organism>
<dbReference type="RefSeq" id="WP_189297845.1">
    <property type="nucleotide sequence ID" value="NZ_BMRP01000004.1"/>
</dbReference>
<dbReference type="Proteomes" id="UP000654471">
    <property type="component" value="Unassembled WGS sequence"/>
</dbReference>
<keyword evidence="1" id="KW-0472">Membrane</keyword>
<keyword evidence="3" id="KW-1185">Reference proteome</keyword>
<reference evidence="3" key="1">
    <citation type="journal article" date="2019" name="Int. J. Syst. Evol. Microbiol.">
        <title>The Global Catalogue of Microorganisms (GCM) 10K type strain sequencing project: providing services to taxonomists for standard genome sequencing and annotation.</title>
        <authorList>
            <consortium name="The Broad Institute Genomics Platform"/>
            <consortium name="The Broad Institute Genome Sequencing Center for Infectious Disease"/>
            <person name="Wu L."/>
            <person name="Ma J."/>
        </authorList>
    </citation>
    <scope>NUCLEOTIDE SEQUENCE [LARGE SCALE GENOMIC DNA]</scope>
    <source>
        <strain evidence="3">JCM 3399</strain>
    </source>
</reference>
<gene>
    <name evidence="2" type="ORF">GCM10010211_16130</name>
</gene>
<name>A0ABQ2UVN9_9ACTN</name>
<feature type="transmembrane region" description="Helical" evidence="1">
    <location>
        <begin position="50"/>
        <end position="70"/>
    </location>
</feature>
<dbReference type="EMBL" id="BMRP01000004">
    <property type="protein sequence ID" value="GGU52496.1"/>
    <property type="molecule type" value="Genomic_DNA"/>
</dbReference>
<keyword evidence="1" id="KW-0812">Transmembrane</keyword>